<proteinExistence type="predicted"/>
<feature type="region of interest" description="Disordered" evidence="1">
    <location>
        <begin position="109"/>
        <end position="153"/>
    </location>
</feature>
<keyword evidence="3" id="KW-1185">Reference proteome</keyword>
<protein>
    <submittedName>
        <fullName evidence="2">Uncharacterized protein</fullName>
    </submittedName>
</protein>
<dbReference type="AlphaFoldDB" id="A0AAV7N2M6"/>
<accession>A0AAV7N2M6</accession>
<evidence type="ECO:0000313" key="2">
    <source>
        <dbReference type="EMBL" id="KAJ1108934.1"/>
    </source>
</evidence>
<dbReference type="Proteomes" id="UP001066276">
    <property type="component" value="Chromosome 9"/>
</dbReference>
<organism evidence="2 3">
    <name type="scientific">Pleurodeles waltl</name>
    <name type="common">Iberian ribbed newt</name>
    <dbReference type="NCBI Taxonomy" id="8319"/>
    <lineage>
        <taxon>Eukaryota</taxon>
        <taxon>Metazoa</taxon>
        <taxon>Chordata</taxon>
        <taxon>Craniata</taxon>
        <taxon>Vertebrata</taxon>
        <taxon>Euteleostomi</taxon>
        <taxon>Amphibia</taxon>
        <taxon>Batrachia</taxon>
        <taxon>Caudata</taxon>
        <taxon>Salamandroidea</taxon>
        <taxon>Salamandridae</taxon>
        <taxon>Pleurodelinae</taxon>
        <taxon>Pleurodeles</taxon>
    </lineage>
</organism>
<reference evidence="2" key="1">
    <citation type="journal article" date="2022" name="bioRxiv">
        <title>Sequencing and chromosome-scale assembly of the giantPleurodeles waltlgenome.</title>
        <authorList>
            <person name="Brown T."/>
            <person name="Elewa A."/>
            <person name="Iarovenko S."/>
            <person name="Subramanian E."/>
            <person name="Araus A.J."/>
            <person name="Petzold A."/>
            <person name="Susuki M."/>
            <person name="Suzuki K.-i.T."/>
            <person name="Hayashi T."/>
            <person name="Toyoda A."/>
            <person name="Oliveira C."/>
            <person name="Osipova E."/>
            <person name="Leigh N.D."/>
            <person name="Simon A."/>
            <person name="Yun M.H."/>
        </authorList>
    </citation>
    <scope>NUCLEOTIDE SEQUENCE</scope>
    <source>
        <strain evidence="2">20211129_DDA</strain>
        <tissue evidence="2">Liver</tissue>
    </source>
</reference>
<name>A0AAV7N2M6_PLEWA</name>
<evidence type="ECO:0000256" key="1">
    <source>
        <dbReference type="SAM" id="MobiDB-lite"/>
    </source>
</evidence>
<comment type="caution">
    <text evidence="2">The sequence shown here is derived from an EMBL/GenBank/DDBJ whole genome shotgun (WGS) entry which is preliminary data.</text>
</comment>
<sequence length="193" mass="20504">MGGELRACPPKQLLHGFCIPVARIARRGNKVYCAGSYGAGSWISLPRPGGQSLMQRGSPEPIQLLFARIYYRFGWQAPNAEQRVAPSLRARSPARQVLGWPAQQQGCRSCGGRLHPAKLGGRMGEGGESPNQDLSPPTKSPPPWPPTVAAHSPCAGVSRLGQQAVFRAASAFAASLISSPPQQPAPSRPLPNL</sequence>
<gene>
    <name evidence="2" type="ORF">NDU88_006304</name>
</gene>
<evidence type="ECO:0000313" key="3">
    <source>
        <dbReference type="Proteomes" id="UP001066276"/>
    </source>
</evidence>
<dbReference type="EMBL" id="JANPWB010000013">
    <property type="protein sequence ID" value="KAJ1108934.1"/>
    <property type="molecule type" value="Genomic_DNA"/>
</dbReference>